<reference evidence="2" key="1">
    <citation type="submission" date="2018-08" db="EMBL/GenBank/DDBJ databases">
        <authorList>
            <person name="Liu Z.-W."/>
            <person name="Du Z.-J."/>
        </authorList>
    </citation>
    <scope>NUCLEOTIDE SEQUENCE [LARGE SCALE GENOMIC DNA]</scope>
    <source>
        <strain evidence="2">H4X</strain>
    </source>
</reference>
<proteinExistence type="predicted"/>
<comment type="caution">
    <text evidence="1">The sequence shown here is derived from an EMBL/GenBank/DDBJ whole genome shotgun (WGS) entry which is preliminary data.</text>
</comment>
<evidence type="ECO:0000313" key="2">
    <source>
        <dbReference type="Proteomes" id="UP000256708"/>
    </source>
</evidence>
<organism evidence="1 2">
    <name type="scientific">Pontibacter diazotrophicus</name>
    <dbReference type="NCBI Taxonomy" id="1400979"/>
    <lineage>
        <taxon>Bacteria</taxon>
        <taxon>Pseudomonadati</taxon>
        <taxon>Bacteroidota</taxon>
        <taxon>Cytophagia</taxon>
        <taxon>Cytophagales</taxon>
        <taxon>Hymenobacteraceae</taxon>
        <taxon>Pontibacter</taxon>
    </lineage>
</organism>
<dbReference type="EMBL" id="QRGR01000005">
    <property type="protein sequence ID" value="RDV16253.1"/>
    <property type="molecule type" value="Genomic_DNA"/>
</dbReference>
<gene>
    <name evidence="1" type="ORF">DXT99_06175</name>
</gene>
<accession>A0A3D8LFU3</accession>
<name>A0A3D8LFU3_9BACT</name>
<keyword evidence="2" id="KW-1185">Reference proteome</keyword>
<sequence length="96" mass="10995">MGVLLFFYTYSRPGAGIHSFDVQWVRVSRLVNTTMKTKKGMHGACHFSSKIFEASKAFILVNLCLISHKNLMCTSIFLTIYSLFFAKQLLRLLIRS</sequence>
<dbReference type="AlphaFoldDB" id="A0A3D8LFU3"/>
<dbReference type="Proteomes" id="UP000256708">
    <property type="component" value="Unassembled WGS sequence"/>
</dbReference>
<protein>
    <submittedName>
        <fullName evidence="1">Uncharacterized protein</fullName>
    </submittedName>
</protein>
<evidence type="ECO:0000313" key="1">
    <source>
        <dbReference type="EMBL" id="RDV16253.1"/>
    </source>
</evidence>